<gene>
    <name evidence="1" type="ORF">DH2020_039787</name>
</gene>
<accession>A0ABR0UV12</accession>
<comment type="caution">
    <text evidence="1">The sequence shown here is derived from an EMBL/GenBank/DDBJ whole genome shotgun (WGS) entry which is preliminary data.</text>
</comment>
<evidence type="ECO:0000313" key="1">
    <source>
        <dbReference type="EMBL" id="KAK6126482.1"/>
    </source>
</evidence>
<organism evidence="1 2">
    <name type="scientific">Rehmannia glutinosa</name>
    <name type="common">Chinese foxglove</name>
    <dbReference type="NCBI Taxonomy" id="99300"/>
    <lineage>
        <taxon>Eukaryota</taxon>
        <taxon>Viridiplantae</taxon>
        <taxon>Streptophyta</taxon>
        <taxon>Embryophyta</taxon>
        <taxon>Tracheophyta</taxon>
        <taxon>Spermatophyta</taxon>
        <taxon>Magnoliopsida</taxon>
        <taxon>eudicotyledons</taxon>
        <taxon>Gunneridae</taxon>
        <taxon>Pentapetalae</taxon>
        <taxon>asterids</taxon>
        <taxon>lamiids</taxon>
        <taxon>Lamiales</taxon>
        <taxon>Orobanchaceae</taxon>
        <taxon>Rehmannieae</taxon>
        <taxon>Rehmannia</taxon>
    </lineage>
</organism>
<dbReference type="Proteomes" id="UP001318860">
    <property type="component" value="Unassembled WGS sequence"/>
</dbReference>
<name>A0ABR0UV12_REHGL</name>
<sequence>MLGSLQFNHLWSSSVRQNNYARSLRPAYAVGQPASFRLFNTNTVREYDRDVDVFSPRLLAILSGSVTV</sequence>
<protein>
    <submittedName>
        <fullName evidence="1">Uncharacterized protein</fullName>
    </submittedName>
</protein>
<evidence type="ECO:0000313" key="2">
    <source>
        <dbReference type="Proteomes" id="UP001318860"/>
    </source>
</evidence>
<keyword evidence="2" id="KW-1185">Reference proteome</keyword>
<reference evidence="1 2" key="1">
    <citation type="journal article" date="2021" name="Comput. Struct. Biotechnol. J.">
        <title>De novo genome assembly of the potent medicinal plant Rehmannia glutinosa using nanopore technology.</title>
        <authorList>
            <person name="Ma L."/>
            <person name="Dong C."/>
            <person name="Song C."/>
            <person name="Wang X."/>
            <person name="Zheng X."/>
            <person name="Niu Y."/>
            <person name="Chen S."/>
            <person name="Feng W."/>
        </authorList>
    </citation>
    <scope>NUCLEOTIDE SEQUENCE [LARGE SCALE GENOMIC DNA]</scope>
    <source>
        <strain evidence="1">DH-2019</strain>
    </source>
</reference>
<proteinExistence type="predicted"/>
<dbReference type="EMBL" id="JABTTQ020002044">
    <property type="protein sequence ID" value="KAK6126482.1"/>
    <property type="molecule type" value="Genomic_DNA"/>
</dbReference>